<accession>A0A857J7Z3</accession>
<name>A0A857J7Z3_9BURK</name>
<dbReference type="AlphaFoldDB" id="A0A857J7Z3"/>
<keyword evidence="3" id="KW-1185">Reference proteome</keyword>
<sequence>MQNSSISLVPNIEPLGRASDYAYEFAEATRCNALFGRFSLQECNIFSDYMKCFGVPRDTPILRQRRAGDFLIIVLTGCVDLIRTDTLGNQVARERIGPGGMAGEMSLVDGSDYESSCIAAEPTDFAVLTRQSLDAVVHEHPRVGNKFLSLLIQQLTHRLRAFTGSGDNMGMIGAHS</sequence>
<dbReference type="InterPro" id="IPR000595">
    <property type="entry name" value="cNMP-bd_dom"/>
</dbReference>
<dbReference type="PANTHER" id="PTHR24567">
    <property type="entry name" value="CRP FAMILY TRANSCRIPTIONAL REGULATORY PROTEIN"/>
    <property type="match status" value="1"/>
</dbReference>
<dbReference type="Gene3D" id="2.60.120.10">
    <property type="entry name" value="Jelly Rolls"/>
    <property type="match status" value="1"/>
</dbReference>
<dbReference type="SUPFAM" id="SSF51206">
    <property type="entry name" value="cAMP-binding domain-like"/>
    <property type="match status" value="1"/>
</dbReference>
<dbReference type="PROSITE" id="PS50042">
    <property type="entry name" value="CNMP_BINDING_3"/>
    <property type="match status" value="1"/>
</dbReference>
<protein>
    <submittedName>
        <fullName evidence="2">Cyclic nucleotide-binding domain-containing protein</fullName>
    </submittedName>
</protein>
<dbReference type="InterPro" id="IPR014710">
    <property type="entry name" value="RmlC-like_jellyroll"/>
</dbReference>
<dbReference type="InterPro" id="IPR018490">
    <property type="entry name" value="cNMP-bd_dom_sf"/>
</dbReference>
<evidence type="ECO:0000259" key="1">
    <source>
        <dbReference type="PROSITE" id="PS50042"/>
    </source>
</evidence>
<dbReference type="SMART" id="SM00100">
    <property type="entry name" value="cNMP"/>
    <property type="match status" value="1"/>
</dbReference>
<evidence type="ECO:0000313" key="3">
    <source>
        <dbReference type="Proteomes" id="UP000464787"/>
    </source>
</evidence>
<dbReference type="PANTHER" id="PTHR24567:SF74">
    <property type="entry name" value="HTH-TYPE TRANSCRIPTIONAL REGULATOR ARCR"/>
    <property type="match status" value="1"/>
</dbReference>
<dbReference type="GO" id="GO:0003700">
    <property type="term" value="F:DNA-binding transcription factor activity"/>
    <property type="evidence" value="ECO:0007669"/>
    <property type="project" value="TreeGrafter"/>
</dbReference>
<dbReference type="GO" id="GO:0005829">
    <property type="term" value="C:cytosol"/>
    <property type="evidence" value="ECO:0007669"/>
    <property type="project" value="TreeGrafter"/>
</dbReference>
<dbReference type="Proteomes" id="UP000464787">
    <property type="component" value="Chromosome"/>
</dbReference>
<dbReference type="InterPro" id="IPR050397">
    <property type="entry name" value="Env_Response_Regulators"/>
</dbReference>
<dbReference type="KEGG" id="xyk:GT347_19575"/>
<organism evidence="2 3">
    <name type="scientific">Xylophilus rhododendri</name>
    <dbReference type="NCBI Taxonomy" id="2697032"/>
    <lineage>
        <taxon>Bacteria</taxon>
        <taxon>Pseudomonadati</taxon>
        <taxon>Pseudomonadota</taxon>
        <taxon>Betaproteobacteria</taxon>
        <taxon>Burkholderiales</taxon>
        <taxon>Xylophilus</taxon>
    </lineage>
</organism>
<proteinExistence type="predicted"/>
<gene>
    <name evidence="2" type="ORF">GT347_19575</name>
</gene>
<evidence type="ECO:0000313" key="2">
    <source>
        <dbReference type="EMBL" id="QHI99986.1"/>
    </source>
</evidence>
<dbReference type="CDD" id="cd00038">
    <property type="entry name" value="CAP_ED"/>
    <property type="match status" value="1"/>
</dbReference>
<dbReference type="EMBL" id="CP047650">
    <property type="protein sequence ID" value="QHI99986.1"/>
    <property type="molecule type" value="Genomic_DNA"/>
</dbReference>
<feature type="domain" description="Cyclic nucleotide-binding" evidence="1">
    <location>
        <begin position="34"/>
        <end position="154"/>
    </location>
</feature>
<dbReference type="Pfam" id="PF00027">
    <property type="entry name" value="cNMP_binding"/>
    <property type="match status" value="1"/>
</dbReference>
<dbReference type="RefSeq" id="WP_160553797.1">
    <property type="nucleotide sequence ID" value="NZ_CP047650.1"/>
</dbReference>
<reference evidence="2 3" key="1">
    <citation type="submission" date="2020-01" db="EMBL/GenBank/DDBJ databases">
        <title>Genome sequencing of strain KACC 21265.</title>
        <authorList>
            <person name="Heo J."/>
            <person name="Kim S.-J."/>
            <person name="Kim J.-S."/>
            <person name="Hong S.-B."/>
            <person name="Kwon S.-W."/>
        </authorList>
    </citation>
    <scope>NUCLEOTIDE SEQUENCE [LARGE SCALE GENOMIC DNA]</scope>
    <source>
        <strain evidence="2 3">KACC 21265</strain>
    </source>
</reference>